<dbReference type="AlphaFoldDB" id="A0A644VXB5"/>
<reference evidence="1" key="1">
    <citation type="submission" date="2019-08" db="EMBL/GenBank/DDBJ databases">
        <authorList>
            <person name="Kucharzyk K."/>
            <person name="Murdoch R.W."/>
            <person name="Higgins S."/>
            <person name="Loffler F."/>
        </authorList>
    </citation>
    <scope>NUCLEOTIDE SEQUENCE</scope>
</reference>
<name>A0A644VXB5_9ZZZZ</name>
<protein>
    <submittedName>
        <fullName evidence="1">Uncharacterized protein</fullName>
    </submittedName>
</protein>
<sequence length="115" mass="12929">MYLHKDIFDLTKVLKMNIFPRLVTISNDPVVCDGVRDLRADHSDHRDRAGDPGAENLCRDQRLVPDDHTRLDDDARDGDAALLCCGDFVCGGADDRDDGEGVTNFNEFSRYHYAT</sequence>
<gene>
    <name evidence="1" type="ORF">SDC9_41126</name>
</gene>
<comment type="caution">
    <text evidence="1">The sequence shown here is derived from an EMBL/GenBank/DDBJ whole genome shotgun (WGS) entry which is preliminary data.</text>
</comment>
<dbReference type="EMBL" id="VSSQ01000449">
    <property type="protein sequence ID" value="MPL94963.1"/>
    <property type="molecule type" value="Genomic_DNA"/>
</dbReference>
<proteinExistence type="predicted"/>
<accession>A0A644VXB5</accession>
<organism evidence="1">
    <name type="scientific">bioreactor metagenome</name>
    <dbReference type="NCBI Taxonomy" id="1076179"/>
    <lineage>
        <taxon>unclassified sequences</taxon>
        <taxon>metagenomes</taxon>
        <taxon>ecological metagenomes</taxon>
    </lineage>
</organism>
<evidence type="ECO:0000313" key="1">
    <source>
        <dbReference type="EMBL" id="MPL94963.1"/>
    </source>
</evidence>